<dbReference type="Proteomes" id="UP000638986">
    <property type="component" value="Unassembled WGS sequence"/>
</dbReference>
<dbReference type="PANTHER" id="PTHR42815">
    <property type="entry name" value="FAD-BINDING, PUTATIVE (AFU_ORTHOLOGUE AFUA_6G07600)-RELATED"/>
    <property type="match status" value="1"/>
</dbReference>
<name>A0ABS0MR57_PSELU</name>
<dbReference type="EMBL" id="JADTXM010000004">
    <property type="protein sequence ID" value="MBH3438528.1"/>
    <property type="molecule type" value="Genomic_DNA"/>
</dbReference>
<dbReference type="SUPFAM" id="SSF50475">
    <property type="entry name" value="FMN-binding split barrel"/>
    <property type="match status" value="1"/>
</dbReference>
<proteinExistence type="predicted"/>
<comment type="caution">
    <text evidence="2">The sequence shown here is derived from an EMBL/GenBank/DDBJ whole genome shotgun (WGS) entry which is preliminary data.</text>
</comment>
<dbReference type="InterPro" id="IPR012349">
    <property type="entry name" value="Split_barrel_FMN-bd"/>
</dbReference>
<dbReference type="Gene3D" id="2.30.110.10">
    <property type="entry name" value="Electron Transport, Fmn-binding Protein, Chain A"/>
    <property type="match status" value="1"/>
</dbReference>
<organism evidence="2 3">
    <name type="scientific">Pseudomonas luteola</name>
    <dbReference type="NCBI Taxonomy" id="47886"/>
    <lineage>
        <taxon>Bacteria</taxon>
        <taxon>Pseudomonadati</taxon>
        <taxon>Pseudomonadota</taxon>
        <taxon>Gammaproteobacteria</taxon>
        <taxon>Pseudomonadales</taxon>
        <taxon>Pseudomonadaceae</taxon>
        <taxon>Pseudomonas</taxon>
    </lineage>
</organism>
<feature type="domain" description="Pyridoxamine 5'-phosphate oxidase N-terminal" evidence="1">
    <location>
        <begin position="36"/>
        <end position="153"/>
    </location>
</feature>
<dbReference type="RefSeq" id="WP_197871756.1">
    <property type="nucleotide sequence ID" value="NZ_DALZQD010000031.1"/>
</dbReference>
<sequence>MGSDNNCILTLEDLEALYGVVANPSMVKEVDYIHAVYRPFIERASFVVLATAGPGGLDASPRGDKAGFVHIEDSRTLLLPDRRGNNRIDSLRNIVKDPRVALLFLLPGVGETLRVNGTAQITIQPDLLSRFTVNNQAPKTVIRITVNAVYFQCSRSIIRSGLWDDDASHIDRATLPTPGQILKVLSRSEIDGDVYDSALPGRLANTLY</sequence>
<dbReference type="Pfam" id="PF01243">
    <property type="entry name" value="PNPOx_N"/>
    <property type="match status" value="1"/>
</dbReference>
<dbReference type="InterPro" id="IPR011576">
    <property type="entry name" value="Pyridox_Oxase_N"/>
</dbReference>
<evidence type="ECO:0000313" key="3">
    <source>
        <dbReference type="Proteomes" id="UP000638986"/>
    </source>
</evidence>
<dbReference type="PANTHER" id="PTHR42815:SF2">
    <property type="entry name" value="FAD-BINDING, PUTATIVE (AFU_ORTHOLOGUE AFUA_6G07600)-RELATED"/>
    <property type="match status" value="1"/>
</dbReference>
<gene>
    <name evidence="2" type="ORF">I5Q09_07500</name>
</gene>
<dbReference type="NCBIfam" id="TIGR04025">
    <property type="entry name" value="PPOX_FMN_DR2398"/>
    <property type="match status" value="1"/>
</dbReference>
<dbReference type="InterPro" id="IPR024029">
    <property type="entry name" value="Pyridox_Oxase_FMN-dep"/>
</dbReference>
<protein>
    <submittedName>
        <fullName evidence="2">Pyridoxamine 5'-phosphate oxidase family protein</fullName>
    </submittedName>
</protein>
<evidence type="ECO:0000259" key="1">
    <source>
        <dbReference type="Pfam" id="PF01243"/>
    </source>
</evidence>
<evidence type="ECO:0000313" key="2">
    <source>
        <dbReference type="EMBL" id="MBH3438528.1"/>
    </source>
</evidence>
<reference evidence="2 3" key="1">
    <citation type="submission" date="2020-11" db="EMBL/GenBank/DDBJ databases">
        <title>Enhanced detection system for hospital associated transmission using whole genome sequencing surveillance.</title>
        <authorList>
            <person name="Harrison L.H."/>
            <person name="Van Tyne D."/>
            <person name="Marsh J.W."/>
            <person name="Griffith M.P."/>
            <person name="Snyder D.J."/>
            <person name="Cooper V.S."/>
            <person name="Mustapha M."/>
        </authorList>
    </citation>
    <scope>NUCLEOTIDE SEQUENCE [LARGE SCALE GENOMIC DNA]</scope>
    <source>
        <strain evidence="2 3">PSB00013</strain>
    </source>
</reference>
<accession>A0ABS0MR57</accession>